<keyword evidence="4" id="KW-0689">Ribosomal protein</keyword>
<evidence type="ECO:0000313" key="12">
    <source>
        <dbReference type="Proteomes" id="UP000095009"/>
    </source>
</evidence>
<evidence type="ECO:0000256" key="1">
    <source>
        <dbReference type="ARBA" id="ARBA00004173"/>
    </source>
</evidence>
<evidence type="ECO:0000256" key="3">
    <source>
        <dbReference type="ARBA" id="ARBA00022946"/>
    </source>
</evidence>
<dbReference type="PRINTS" id="PR00063">
    <property type="entry name" value="RIBOSOMALL27"/>
</dbReference>
<dbReference type="Proteomes" id="UP000095009">
    <property type="component" value="Unassembled WGS sequence"/>
</dbReference>
<feature type="non-terminal residue" evidence="11">
    <location>
        <position position="1"/>
    </location>
</feature>
<dbReference type="NCBIfam" id="TIGR00062">
    <property type="entry name" value="L27"/>
    <property type="match status" value="1"/>
</dbReference>
<gene>
    <name evidence="11" type="ORF">NADFUDRAFT_10723</name>
</gene>
<evidence type="ECO:0000259" key="10">
    <source>
        <dbReference type="Pfam" id="PF18471"/>
    </source>
</evidence>
<evidence type="ECO:0000256" key="9">
    <source>
        <dbReference type="SAM" id="MobiDB-lite"/>
    </source>
</evidence>
<feature type="non-terminal residue" evidence="11">
    <location>
        <position position="290"/>
    </location>
</feature>
<dbReference type="GO" id="GO:0003735">
    <property type="term" value="F:structural constituent of ribosome"/>
    <property type="evidence" value="ECO:0007669"/>
    <property type="project" value="InterPro"/>
</dbReference>
<dbReference type="Gene3D" id="2.40.50.100">
    <property type="match status" value="1"/>
</dbReference>
<evidence type="ECO:0000256" key="4">
    <source>
        <dbReference type="ARBA" id="ARBA00022980"/>
    </source>
</evidence>
<dbReference type="AlphaFoldDB" id="A0A1E3PTC4"/>
<dbReference type="EMBL" id="KV454406">
    <property type="protein sequence ID" value="ODQ68686.1"/>
    <property type="molecule type" value="Genomic_DNA"/>
</dbReference>
<sequence>VRTATKKAGGGRTNNKDSAGQRLGIKTSDGERVNAGQILYRQRGTVFYPGEHTAIGRDHTIYAKEPGYVKYYYDPFHPKRRLIGITFDREATLPTPHFAPRARRFGHDLITLPSEAANELNSMSRKEFLAQDELAHFQQRLTTNQGQRKQLLETRLIELGALTAEDRADLKMAVQRFDDIRNYLTSGRITSEAYTLASRSFKEEIHLQVRSGKLSSEQAIATLSHYTTLSESLDSKVMFDPRGELIKFHSAASLASMRPELIAQLELLTANVAVKDRTIKKQVSQILQAP</sequence>
<evidence type="ECO:0000256" key="2">
    <source>
        <dbReference type="ARBA" id="ARBA00010797"/>
    </source>
</evidence>
<dbReference type="STRING" id="857566.A0A1E3PTC4"/>
<evidence type="ECO:0000313" key="11">
    <source>
        <dbReference type="EMBL" id="ODQ68686.1"/>
    </source>
</evidence>
<evidence type="ECO:0000256" key="5">
    <source>
        <dbReference type="ARBA" id="ARBA00023128"/>
    </source>
</evidence>
<dbReference type="Pfam" id="PF18471">
    <property type="entry name" value="Ribosomal_L27_C"/>
    <property type="match status" value="1"/>
</dbReference>
<protein>
    <recommendedName>
        <fullName evidence="7">Large ribosomal subunit protein bL27m</fullName>
    </recommendedName>
    <alternativeName>
        <fullName evidence="8">54S ribosomal protein L2, mitochondrial</fullName>
    </alternativeName>
</protein>
<evidence type="ECO:0000256" key="8">
    <source>
        <dbReference type="ARBA" id="ARBA00035465"/>
    </source>
</evidence>
<keyword evidence="6" id="KW-0687">Ribonucleoprotein</keyword>
<dbReference type="GO" id="GO:0006412">
    <property type="term" value="P:translation"/>
    <property type="evidence" value="ECO:0007669"/>
    <property type="project" value="InterPro"/>
</dbReference>
<dbReference type="OrthoDB" id="1867012at2759"/>
<dbReference type="SUPFAM" id="SSF110324">
    <property type="entry name" value="Ribosomal L27 protein-like"/>
    <property type="match status" value="1"/>
</dbReference>
<dbReference type="FunFam" id="2.40.50.100:FF:000042">
    <property type="entry name" value="50S ribosomal protein L27"/>
    <property type="match status" value="1"/>
</dbReference>
<comment type="subcellular location">
    <subcellularLocation>
        <location evidence="1">Mitochondrion</location>
    </subcellularLocation>
</comment>
<keyword evidence="5" id="KW-0496">Mitochondrion</keyword>
<dbReference type="GO" id="GO:0005762">
    <property type="term" value="C:mitochondrial large ribosomal subunit"/>
    <property type="evidence" value="ECO:0007669"/>
    <property type="project" value="TreeGrafter"/>
</dbReference>
<keyword evidence="3" id="KW-0809">Transit peptide</keyword>
<dbReference type="PANTHER" id="PTHR15893:SF0">
    <property type="entry name" value="LARGE RIBOSOMAL SUBUNIT PROTEIN BL27M"/>
    <property type="match status" value="1"/>
</dbReference>
<name>A0A1E3PTC4_9ASCO</name>
<dbReference type="InterPro" id="IPR041244">
    <property type="entry name" value="Ribosomal_bL27m_C"/>
</dbReference>
<feature type="domain" description="Large ribosomal subunit protein bL27m C-terminal" evidence="10">
    <location>
        <begin position="113"/>
        <end position="288"/>
    </location>
</feature>
<organism evidence="11 12">
    <name type="scientific">Nadsonia fulvescens var. elongata DSM 6958</name>
    <dbReference type="NCBI Taxonomy" id="857566"/>
    <lineage>
        <taxon>Eukaryota</taxon>
        <taxon>Fungi</taxon>
        <taxon>Dikarya</taxon>
        <taxon>Ascomycota</taxon>
        <taxon>Saccharomycotina</taxon>
        <taxon>Dipodascomycetes</taxon>
        <taxon>Dipodascales</taxon>
        <taxon>Dipodascales incertae sedis</taxon>
        <taxon>Nadsonia</taxon>
    </lineage>
</organism>
<reference evidence="11 12" key="1">
    <citation type="journal article" date="2016" name="Proc. Natl. Acad. Sci. U.S.A.">
        <title>Comparative genomics of biotechnologically important yeasts.</title>
        <authorList>
            <person name="Riley R."/>
            <person name="Haridas S."/>
            <person name="Wolfe K.H."/>
            <person name="Lopes M.R."/>
            <person name="Hittinger C.T."/>
            <person name="Goeker M."/>
            <person name="Salamov A.A."/>
            <person name="Wisecaver J.H."/>
            <person name="Long T.M."/>
            <person name="Calvey C.H."/>
            <person name="Aerts A.L."/>
            <person name="Barry K.W."/>
            <person name="Choi C."/>
            <person name="Clum A."/>
            <person name="Coughlan A.Y."/>
            <person name="Deshpande S."/>
            <person name="Douglass A.P."/>
            <person name="Hanson S.J."/>
            <person name="Klenk H.-P."/>
            <person name="LaButti K.M."/>
            <person name="Lapidus A."/>
            <person name="Lindquist E.A."/>
            <person name="Lipzen A.M."/>
            <person name="Meier-Kolthoff J.P."/>
            <person name="Ohm R.A."/>
            <person name="Otillar R.P."/>
            <person name="Pangilinan J.L."/>
            <person name="Peng Y."/>
            <person name="Rokas A."/>
            <person name="Rosa C.A."/>
            <person name="Scheuner C."/>
            <person name="Sibirny A.A."/>
            <person name="Slot J.C."/>
            <person name="Stielow J.B."/>
            <person name="Sun H."/>
            <person name="Kurtzman C.P."/>
            <person name="Blackwell M."/>
            <person name="Grigoriev I.V."/>
            <person name="Jeffries T.W."/>
        </authorList>
    </citation>
    <scope>NUCLEOTIDE SEQUENCE [LARGE SCALE GENOMIC DNA]</scope>
    <source>
        <strain evidence="11 12">DSM 6958</strain>
    </source>
</reference>
<evidence type="ECO:0000256" key="6">
    <source>
        <dbReference type="ARBA" id="ARBA00023274"/>
    </source>
</evidence>
<dbReference type="Pfam" id="PF01016">
    <property type="entry name" value="Ribosomal_L27"/>
    <property type="match status" value="1"/>
</dbReference>
<accession>A0A1E3PTC4</accession>
<proteinExistence type="inferred from homology"/>
<dbReference type="PROSITE" id="PS00831">
    <property type="entry name" value="RIBOSOMAL_L27"/>
    <property type="match status" value="1"/>
</dbReference>
<dbReference type="PANTHER" id="PTHR15893">
    <property type="entry name" value="RIBOSOMAL PROTEIN L27"/>
    <property type="match status" value="1"/>
</dbReference>
<evidence type="ECO:0000256" key="7">
    <source>
        <dbReference type="ARBA" id="ARBA00035267"/>
    </source>
</evidence>
<dbReference type="InterPro" id="IPR018261">
    <property type="entry name" value="Ribosomal_bL27_CS"/>
</dbReference>
<feature type="region of interest" description="Disordered" evidence="9">
    <location>
        <begin position="1"/>
        <end position="28"/>
    </location>
</feature>
<dbReference type="InterPro" id="IPR001684">
    <property type="entry name" value="Ribosomal_bL27"/>
</dbReference>
<comment type="similarity">
    <text evidence="2">Belongs to the bacterial ribosomal protein bL27 family.</text>
</comment>
<keyword evidence="12" id="KW-1185">Reference proteome</keyword>